<dbReference type="CDD" id="cd07185">
    <property type="entry name" value="OmpA_C-like"/>
    <property type="match status" value="1"/>
</dbReference>
<dbReference type="HOGENOM" id="CLU_016890_6_0_0"/>
<feature type="signal peptide" evidence="5">
    <location>
        <begin position="1"/>
        <end position="19"/>
    </location>
</feature>
<dbReference type="InterPro" id="IPR006665">
    <property type="entry name" value="OmpA-like"/>
</dbReference>
<sequence>MKKIVLTVAAGALILAACTTPGKNTGIGAATGAAVGAVGGAVIAHNTGGKAETGAIIGGLAGAALGGGIGNYYDKQAKELAAIATVERNADGSIRVIMKNDILFATGSAELSSQAINDIAAMSKVFKKYPYNIIVVEGHTDSTGSASFNQTLSENRARAVYNQLIANNVKTYSIGYRGYGASNPIASNDTAAGRAQNRRVTLNIKADKKTVEANYKG</sequence>
<dbReference type="SUPFAM" id="SSF103088">
    <property type="entry name" value="OmpA-like"/>
    <property type="match status" value="1"/>
</dbReference>
<dbReference type="Proteomes" id="UP000001029">
    <property type="component" value="Chromosome"/>
</dbReference>
<comment type="subcellular location">
    <subcellularLocation>
        <location evidence="1">Cell outer membrane</location>
    </subcellularLocation>
</comment>
<organism evidence="7 8">
    <name type="scientific">Elusimicrobium minutum (strain Pei191)</name>
    <dbReference type="NCBI Taxonomy" id="445932"/>
    <lineage>
        <taxon>Bacteria</taxon>
        <taxon>Pseudomonadati</taxon>
        <taxon>Elusimicrobiota</taxon>
        <taxon>Elusimicrobia</taxon>
        <taxon>Elusimicrobiales</taxon>
        <taxon>Elusimicrobiaceae</taxon>
        <taxon>Elusimicrobium</taxon>
    </lineage>
</organism>
<name>B2KD91_ELUMP</name>
<dbReference type="Gene3D" id="3.30.1330.60">
    <property type="entry name" value="OmpA-like domain"/>
    <property type="match status" value="1"/>
</dbReference>
<dbReference type="PANTHER" id="PTHR30329:SF21">
    <property type="entry name" value="LIPOPROTEIN YIAD-RELATED"/>
    <property type="match status" value="1"/>
</dbReference>
<dbReference type="RefSeq" id="WP_012415102.1">
    <property type="nucleotide sequence ID" value="NC_010644.1"/>
</dbReference>
<dbReference type="PRINTS" id="PR01023">
    <property type="entry name" value="NAFLGMOTY"/>
</dbReference>
<dbReference type="STRING" id="445932.Emin_0934"/>
<keyword evidence="5" id="KW-0732">Signal</keyword>
<evidence type="ECO:0000256" key="4">
    <source>
        <dbReference type="PROSITE-ProRule" id="PRU00473"/>
    </source>
</evidence>
<evidence type="ECO:0000256" key="1">
    <source>
        <dbReference type="ARBA" id="ARBA00004442"/>
    </source>
</evidence>
<proteinExistence type="predicted"/>
<evidence type="ECO:0000256" key="5">
    <source>
        <dbReference type="SAM" id="SignalP"/>
    </source>
</evidence>
<dbReference type="AlphaFoldDB" id="B2KD91"/>
<accession>B2KD91</accession>
<dbReference type="PROSITE" id="PS01068">
    <property type="entry name" value="OMPA_1"/>
    <property type="match status" value="1"/>
</dbReference>
<evidence type="ECO:0000256" key="3">
    <source>
        <dbReference type="ARBA" id="ARBA00023237"/>
    </source>
</evidence>
<keyword evidence="3" id="KW-0998">Cell outer membrane</keyword>
<feature type="chain" id="PRO_5002779824" evidence="5">
    <location>
        <begin position="20"/>
        <end position="217"/>
    </location>
</feature>
<dbReference type="KEGG" id="emi:Emin_0934"/>
<dbReference type="PRINTS" id="PR01021">
    <property type="entry name" value="OMPADOMAIN"/>
</dbReference>
<dbReference type="PROSITE" id="PS51257">
    <property type="entry name" value="PROKAR_LIPOPROTEIN"/>
    <property type="match status" value="1"/>
</dbReference>
<protein>
    <submittedName>
        <fullName evidence="7">Outer membrane protein</fullName>
    </submittedName>
</protein>
<feature type="domain" description="OmpA-like" evidence="6">
    <location>
        <begin position="91"/>
        <end position="208"/>
    </location>
</feature>
<dbReference type="InterPro" id="IPR036737">
    <property type="entry name" value="OmpA-like_sf"/>
</dbReference>
<evidence type="ECO:0000256" key="2">
    <source>
        <dbReference type="ARBA" id="ARBA00023136"/>
    </source>
</evidence>
<dbReference type="EMBL" id="CP001055">
    <property type="protein sequence ID" value="ACC98487.1"/>
    <property type="molecule type" value="Genomic_DNA"/>
</dbReference>
<dbReference type="PROSITE" id="PS51123">
    <property type="entry name" value="OMPA_2"/>
    <property type="match status" value="1"/>
</dbReference>
<dbReference type="PANTHER" id="PTHR30329">
    <property type="entry name" value="STATOR ELEMENT OF FLAGELLAR MOTOR COMPLEX"/>
    <property type="match status" value="1"/>
</dbReference>
<evidence type="ECO:0000313" key="8">
    <source>
        <dbReference type="Proteomes" id="UP000001029"/>
    </source>
</evidence>
<gene>
    <name evidence="7" type="ordered locus">Emin_0934</name>
</gene>
<dbReference type="GO" id="GO:0009279">
    <property type="term" value="C:cell outer membrane"/>
    <property type="evidence" value="ECO:0007669"/>
    <property type="project" value="UniProtKB-SubCell"/>
</dbReference>
<dbReference type="Pfam" id="PF00691">
    <property type="entry name" value="OmpA"/>
    <property type="match status" value="1"/>
</dbReference>
<evidence type="ECO:0000259" key="6">
    <source>
        <dbReference type="PROSITE" id="PS51123"/>
    </source>
</evidence>
<reference evidence="7 8" key="1">
    <citation type="journal article" date="2009" name="Appl. Environ. Microbiol.">
        <title>Genomic analysis of 'Elusimicrobium minutum,' the first cultivated representative of the phylum 'Elusimicrobia' (formerly termite group 1).</title>
        <authorList>
            <person name="Herlemann D.P.R."/>
            <person name="Geissinger O."/>
            <person name="Ikeda-Ohtsubo W."/>
            <person name="Kunin V."/>
            <person name="Sun H."/>
            <person name="Lapidus A."/>
            <person name="Hugenholtz P."/>
            <person name="Brune A."/>
        </authorList>
    </citation>
    <scope>NUCLEOTIDE SEQUENCE [LARGE SCALE GENOMIC DNA]</scope>
    <source>
        <strain evidence="7 8">Pei191</strain>
    </source>
</reference>
<dbReference type="InterPro" id="IPR050330">
    <property type="entry name" value="Bact_OuterMem_StrucFunc"/>
</dbReference>
<dbReference type="InterPro" id="IPR006664">
    <property type="entry name" value="OMP_bac"/>
</dbReference>
<keyword evidence="2 4" id="KW-0472">Membrane</keyword>
<dbReference type="InterPro" id="IPR006690">
    <property type="entry name" value="OMPA-like_CS"/>
</dbReference>
<evidence type="ECO:0000313" key="7">
    <source>
        <dbReference type="EMBL" id="ACC98487.1"/>
    </source>
</evidence>
<keyword evidence="8" id="KW-1185">Reference proteome</keyword>